<dbReference type="InterPro" id="IPR008501">
    <property type="entry name" value="THOC7/Mft1"/>
</dbReference>
<dbReference type="EMBL" id="GL871008">
    <property type="protein sequence ID" value="EGC37106.1"/>
    <property type="molecule type" value="Genomic_DNA"/>
</dbReference>
<feature type="compositionally biased region" description="Basic and acidic residues" evidence="3">
    <location>
        <begin position="135"/>
        <end position="146"/>
    </location>
</feature>
<reference evidence="5" key="1">
    <citation type="journal article" date="2011" name="Genome Biol.">
        <title>Comparative genomics of the social amoebae Dictyostelium discoideum and Dictyostelium purpureum.</title>
        <authorList>
            <consortium name="US DOE Joint Genome Institute (JGI-PGF)"/>
            <person name="Sucgang R."/>
            <person name="Kuo A."/>
            <person name="Tian X."/>
            <person name="Salerno W."/>
            <person name="Parikh A."/>
            <person name="Feasley C.L."/>
            <person name="Dalin E."/>
            <person name="Tu H."/>
            <person name="Huang E."/>
            <person name="Barry K."/>
            <person name="Lindquist E."/>
            <person name="Shapiro H."/>
            <person name="Bruce D."/>
            <person name="Schmutz J."/>
            <person name="Salamov A."/>
            <person name="Fey P."/>
            <person name="Gaudet P."/>
            <person name="Anjard C."/>
            <person name="Babu M.M."/>
            <person name="Basu S."/>
            <person name="Bushmanova Y."/>
            <person name="van der Wel H."/>
            <person name="Katoh-Kurasawa M."/>
            <person name="Dinh C."/>
            <person name="Coutinho P.M."/>
            <person name="Saito T."/>
            <person name="Elias M."/>
            <person name="Schaap P."/>
            <person name="Kay R.R."/>
            <person name="Henrissat B."/>
            <person name="Eichinger L."/>
            <person name="Rivero F."/>
            <person name="Putnam N.H."/>
            <person name="West C.M."/>
            <person name="Loomis W.F."/>
            <person name="Chisholm R.L."/>
            <person name="Shaulsky G."/>
            <person name="Strassmann J.E."/>
            <person name="Queller D.C."/>
            <person name="Kuspa A."/>
            <person name="Grigoriev I.V."/>
        </authorList>
    </citation>
    <scope>NUCLEOTIDE SEQUENCE [LARGE SCALE GENOMIC DNA]</scope>
    <source>
        <strain evidence="5">QSDP1</strain>
    </source>
</reference>
<dbReference type="OrthoDB" id="205166at2759"/>
<dbReference type="GO" id="GO:0006397">
    <property type="term" value="P:mRNA processing"/>
    <property type="evidence" value="ECO:0007669"/>
    <property type="project" value="InterPro"/>
</dbReference>
<proteinExistence type="predicted"/>
<evidence type="ECO:0000313" key="4">
    <source>
        <dbReference type="EMBL" id="EGC37106.1"/>
    </source>
</evidence>
<keyword evidence="2" id="KW-0539">Nucleus</keyword>
<gene>
    <name evidence="4" type="ORF">DICPUDRAFT_30821</name>
</gene>
<dbReference type="KEGG" id="dpp:DICPUDRAFT_30821"/>
<evidence type="ECO:0000313" key="5">
    <source>
        <dbReference type="Proteomes" id="UP000001064"/>
    </source>
</evidence>
<evidence type="ECO:0000256" key="1">
    <source>
        <dbReference type="ARBA" id="ARBA00004123"/>
    </source>
</evidence>
<keyword evidence="5" id="KW-1185">Reference proteome</keyword>
<comment type="subcellular location">
    <subcellularLocation>
        <location evidence="1">Nucleus</location>
    </subcellularLocation>
</comment>
<dbReference type="RefSeq" id="XP_003286387.1">
    <property type="nucleotide sequence ID" value="XM_003286339.1"/>
</dbReference>
<dbReference type="Proteomes" id="UP000001064">
    <property type="component" value="Unassembled WGS sequence"/>
</dbReference>
<dbReference type="Pfam" id="PF05615">
    <property type="entry name" value="THOC7"/>
    <property type="match status" value="1"/>
</dbReference>
<protein>
    <recommendedName>
        <fullName evidence="6">THO complex subunit 7 homolog</fullName>
    </recommendedName>
</protein>
<organism evidence="4 5">
    <name type="scientific">Dictyostelium purpureum</name>
    <name type="common">Slime mold</name>
    <dbReference type="NCBI Taxonomy" id="5786"/>
    <lineage>
        <taxon>Eukaryota</taxon>
        <taxon>Amoebozoa</taxon>
        <taxon>Evosea</taxon>
        <taxon>Eumycetozoa</taxon>
        <taxon>Dictyostelia</taxon>
        <taxon>Dictyosteliales</taxon>
        <taxon>Dictyosteliaceae</taxon>
        <taxon>Dictyostelium</taxon>
    </lineage>
</organism>
<name>F0ZG22_DICPU</name>
<dbReference type="InParanoid" id="F0ZG22"/>
<dbReference type="GeneID" id="10503756"/>
<evidence type="ECO:0000256" key="2">
    <source>
        <dbReference type="ARBA" id="ARBA00023242"/>
    </source>
</evidence>
<feature type="region of interest" description="Disordered" evidence="3">
    <location>
        <begin position="135"/>
        <end position="156"/>
    </location>
</feature>
<dbReference type="eggNOG" id="KOG3215">
    <property type="taxonomic scope" value="Eukaryota"/>
</dbReference>
<dbReference type="VEuPathDB" id="AmoebaDB:DICPUDRAFT_30821"/>
<dbReference type="GO" id="GO:0000445">
    <property type="term" value="C:THO complex part of transcription export complex"/>
    <property type="evidence" value="ECO:0007669"/>
    <property type="project" value="InterPro"/>
</dbReference>
<accession>F0ZG22</accession>
<evidence type="ECO:0000256" key="3">
    <source>
        <dbReference type="SAM" id="MobiDB-lite"/>
    </source>
</evidence>
<sequence length="240" mass="28295">MEEDDEGVLRNRLIYKDIIIKKIFKKYLQLVSLLNSPTSATSPQIQQTYTQLLNEFSLFELSIQKAQTISETCREESNYYEQLCKQREIEIENEKKEIIKLKETLDHEKKHRQYKEQYLALYKVINEKPSIEQTEKEIQKSQKELNDLSDQTNKTTSKLELRTKQFQLLLHTLSELEKNLDDDFIDNNNQNSNNNDNNAMATTNSDDITNDNANDNNDVDEVMKEGEEDDEDDDITEKER</sequence>
<feature type="region of interest" description="Disordered" evidence="3">
    <location>
        <begin position="184"/>
        <end position="240"/>
    </location>
</feature>
<dbReference type="AlphaFoldDB" id="F0ZG22"/>
<feature type="compositionally biased region" description="Low complexity" evidence="3">
    <location>
        <begin position="186"/>
        <end position="216"/>
    </location>
</feature>
<feature type="compositionally biased region" description="Acidic residues" evidence="3">
    <location>
        <begin position="226"/>
        <end position="240"/>
    </location>
</feature>
<evidence type="ECO:0008006" key="6">
    <source>
        <dbReference type="Google" id="ProtNLM"/>
    </source>
</evidence>
<dbReference type="FunCoup" id="F0ZG22">
    <property type="interactions" value="51"/>
</dbReference>
<dbReference type="STRING" id="5786.F0ZG22"/>
<dbReference type="OMA" id="WANSKND"/>